<reference evidence="1" key="1">
    <citation type="journal article" date="2022" name="Int. J. Mol. Sci.">
        <title>Draft Genome of Tanacetum Coccineum: Genomic Comparison of Closely Related Tanacetum-Family Plants.</title>
        <authorList>
            <person name="Yamashiro T."/>
            <person name="Shiraishi A."/>
            <person name="Nakayama K."/>
            <person name="Satake H."/>
        </authorList>
    </citation>
    <scope>NUCLEOTIDE SEQUENCE</scope>
</reference>
<comment type="caution">
    <text evidence="1">The sequence shown here is derived from an EMBL/GenBank/DDBJ whole genome shotgun (WGS) entry which is preliminary data.</text>
</comment>
<name>A0ABQ5IXY2_9ASTR</name>
<sequence>MSADSAVTYTSVHSEARSWSIPSEDPYEEAAQQLLERQATTFSEPGITYRDQTLRYYERRILTALELVNSEWSVTSFKDVLHRESSEFCTRHHDAQTDRAAVRAEIEGHGVTVLVTYARRHEWAAAQACRDDIDIQLFSCYPGLGGWA</sequence>
<dbReference type="EMBL" id="BQNB010021315">
    <property type="protein sequence ID" value="GJU05093.1"/>
    <property type="molecule type" value="Genomic_DNA"/>
</dbReference>
<protein>
    <submittedName>
        <fullName evidence="1">Uncharacterized protein</fullName>
    </submittedName>
</protein>
<accession>A0ABQ5IXY2</accession>
<evidence type="ECO:0000313" key="2">
    <source>
        <dbReference type="Proteomes" id="UP001151760"/>
    </source>
</evidence>
<keyword evidence="2" id="KW-1185">Reference proteome</keyword>
<organism evidence="1 2">
    <name type="scientific">Tanacetum coccineum</name>
    <dbReference type="NCBI Taxonomy" id="301880"/>
    <lineage>
        <taxon>Eukaryota</taxon>
        <taxon>Viridiplantae</taxon>
        <taxon>Streptophyta</taxon>
        <taxon>Embryophyta</taxon>
        <taxon>Tracheophyta</taxon>
        <taxon>Spermatophyta</taxon>
        <taxon>Magnoliopsida</taxon>
        <taxon>eudicotyledons</taxon>
        <taxon>Gunneridae</taxon>
        <taxon>Pentapetalae</taxon>
        <taxon>asterids</taxon>
        <taxon>campanulids</taxon>
        <taxon>Asterales</taxon>
        <taxon>Asteraceae</taxon>
        <taxon>Asteroideae</taxon>
        <taxon>Anthemideae</taxon>
        <taxon>Anthemidinae</taxon>
        <taxon>Tanacetum</taxon>
    </lineage>
</organism>
<dbReference type="Proteomes" id="UP001151760">
    <property type="component" value="Unassembled WGS sequence"/>
</dbReference>
<evidence type="ECO:0000313" key="1">
    <source>
        <dbReference type="EMBL" id="GJU05093.1"/>
    </source>
</evidence>
<gene>
    <name evidence="1" type="ORF">Tco_1121523</name>
</gene>
<reference evidence="1" key="2">
    <citation type="submission" date="2022-01" db="EMBL/GenBank/DDBJ databases">
        <authorList>
            <person name="Yamashiro T."/>
            <person name="Shiraishi A."/>
            <person name="Satake H."/>
            <person name="Nakayama K."/>
        </authorList>
    </citation>
    <scope>NUCLEOTIDE SEQUENCE</scope>
</reference>
<proteinExistence type="predicted"/>